<evidence type="ECO:0000313" key="2">
    <source>
        <dbReference type="Proteomes" id="UP000091857"/>
    </source>
</evidence>
<protein>
    <submittedName>
        <fullName evidence="1">Uncharacterized protein</fullName>
    </submittedName>
</protein>
<reference evidence="2" key="1">
    <citation type="journal article" date="2016" name="Nat. Biotechnol.">
        <title>Sequencing wild and cultivated cassava and related species reveals extensive interspecific hybridization and genetic diversity.</title>
        <authorList>
            <person name="Bredeson J.V."/>
            <person name="Lyons J.B."/>
            <person name="Prochnik S.E."/>
            <person name="Wu G.A."/>
            <person name="Ha C.M."/>
            <person name="Edsinger-Gonzales E."/>
            <person name="Grimwood J."/>
            <person name="Schmutz J."/>
            <person name="Rabbi I.Y."/>
            <person name="Egesi C."/>
            <person name="Nauluvula P."/>
            <person name="Lebot V."/>
            <person name="Ndunguru J."/>
            <person name="Mkamilo G."/>
            <person name="Bart R.S."/>
            <person name="Setter T.L."/>
            <person name="Gleadow R.M."/>
            <person name="Kulakow P."/>
            <person name="Ferguson M.E."/>
            <person name="Rounsley S."/>
            <person name="Rokhsar D.S."/>
        </authorList>
    </citation>
    <scope>NUCLEOTIDE SEQUENCE [LARGE SCALE GENOMIC DNA]</scope>
    <source>
        <strain evidence="2">cv. AM560-2</strain>
    </source>
</reference>
<sequence length="365" mass="41790">MIVQHFCNAISPNLRSAIDAAARGDLIGKTEGEAYAFLDKIAYNNYQWNSERANVKCEVKKPARIFEIDAMPMINAKFDSLARRMDKITMGMEAKKSSSSSKTQGKPPSQPENPRECKVVHLRSGKVVGDESEKKKKKKDKLSEKKERVVEKQGIKRKQEVEKEEEERYIPPKPYKSPLPFPQRFQKAKLDKQFDKCLEVLKKLYVNIPFIDALSQMPLYAKFLKDILSNKRRLEEYETMALMEECSALLQNKLSPKLKDPRSFSIPCQISETDIGKSLCDLGASLKIGDLMPTTISLQLADRSIKYPIGILENMPLKVDKFFISIDFLVLKMEKDINISIILERPFLATVEAIINVKNRRLKLK</sequence>
<organism evidence="1 2">
    <name type="scientific">Manihot esculenta</name>
    <name type="common">Cassava</name>
    <name type="synonym">Jatropha manihot</name>
    <dbReference type="NCBI Taxonomy" id="3983"/>
    <lineage>
        <taxon>Eukaryota</taxon>
        <taxon>Viridiplantae</taxon>
        <taxon>Streptophyta</taxon>
        <taxon>Embryophyta</taxon>
        <taxon>Tracheophyta</taxon>
        <taxon>Spermatophyta</taxon>
        <taxon>Magnoliopsida</taxon>
        <taxon>eudicotyledons</taxon>
        <taxon>Gunneridae</taxon>
        <taxon>Pentapetalae</taxon>
        <taxon>rosids</taxon>
        <taxon>fabids</taxon>
        <taxon>Malpighiales</taxon>
        <taxon>Euphorbiaceae</taxon>
        <taxon>Crotonoideae</taxon>
        <taxon>Manihoteae</taxon>
        <taxon>Manihot</taxon>
    </lineage>
</organism>
<gene>
    <name evidence="1" type="ORF">MANES_15G176096v8</name>
</gene>
<accession>A0ACB7GDT7</accession>
<dbReference type="Proteomes" id="UP000091857">
    <property type="component" value="Chromosome 15"/>
</dbReference>
<keyword evidence="2" id="KW-1185">Reference proteome</keyword>
<comment type="caution">
    <text evidence="1">The sequence shown here is derived from an EMBL/GenBank/DDBJ whole genome shotgun (WGS) entry which is preliminary data.</text>
</comment>
<name>A0ACB7GDT7_MANES</name>
<evidence type="ECO:0000313" key="1">
    <source>
        <dbReference type="EMBL" id="KAG8637949.1"/>
    </source>
</evidence>
<feature type="non-terminal residue" evidence="1">
    <location>
        <position position="365"/>
    </location>
</feature>
<dbReference type="EMBL" id="CM004401">
    <property type="protein sequence ID" value="KAG8637949.1"/>
    <property type="molecule type" value="Genomic_DNA"/>
</dbReference>
<proteinExistence type="predicted"/>